<dbReference type="STRING" id="1121302.SAMN02745163_03037"/>
<dbReference type="RefSeq" id="WP_159433263.1">
    <property type="nucleotide sequence ID" value="NZ_FQZB01000012.1"/>
</dbReference>
<dbReference type="GO" id="GO:0008745">
    <property type="term" value="F:N-acetylmuramoyl-L-alanine amidase activity"/>
    <property type="evidence" value="ECO:0007669"/>
    <property type="project" value="UniProtKB-EC"/>
</dbReference>
<evidence type="ECO:0000256" key="3">
    <source>
        <dbReference type="ARBA" id="ARBA00022801"/>
    </source>
</evidence>
<evidence type="ECO:0000256" key="5">
    <source>
        <dbReference type="SAM" id="SignalP"/>
    </source>
</evidence>
<keyword evidence="5" id="KW-0732">Signal</keyword>
<accession>A0A1M6NVZ3</accession>
<organism evidence="7 8">
    <name type="scientific">Clostridium cavendishii DSM 21758</name>
    <dbReference type="NCBI Taxonomy" id="1121302"/>
    <lineage>
        <taxon>Bacteria</taxon>
        <taxon>Bacillati</taxon>
        <taxon>Bacillota</taxon>
        <taxon>Clostridia</taxon>
        <taxon>Eubacteriales</taxon>
        <taxon>Clostridiaceae</taxon>
        <taxon>Clostridium</taxon>
    </lineage>
</organism>
<dbReference type="EMBL" id="FQZB01000012">
    <property type="protein sequence ID" value="SHJ99853.1"/>
    <property type="molecule type" value="Genomic_DNA"/>
</dbReference>
<dbReference type="CDD" id="cd06583">
    <property type="entry name" value="PGRP"/>
    <property type="match status" value="1"/>
</dbReference>
<dbReference type="OrthoDB" id="1938689at2"/>
<comment type="catalytic activity">
    <reaction evidence="1">
        <text>Hydrolyzes the link between N-acetylmuramoyl residues and L-amino acid residues in certain cell-wall glycopeptides.</text>
        <dbReference type="EC" id="3.5.1.28"/>
    </reaction>
</comment>
<gene>
    <name evidence="7" type="ORF">SAMN02745163_03037</name>
</gene>
<protein>
    <recommendedName>
        <fullName evidence="2">N-acetylmuramoyl-L-alanine amidase</fullName>
        <ecNumber evidence="2">3.5.1.28</ecNumber>
    </recommendedName>
</protein>
<evidence type="ECO:0000313" key="8">
    <source>
        <dbReference type="Proteomes" id="UP000184310"/>
    </source>
</evidence>
<evidence type="ECO:0000256" key="1">
    <source>
        <dbReference type="ARBA" id="ARBA00001561"/>
    </source>
</evidence>
<feature type="domain" description="N-acetylmuramoyl-L-alanine amidase" evidence="6">
    <location>
        <begin position="36"/>
        <end position="168"/>
    </location>
</feature>
<evidence type="ECO:0000256" key="4">
    <source>
        <dbReference type="ARBA" id="ARBA00023316"/>
    </source>
</evidence>
<feature type="chain" id="PRO_5009919886" description="N-acetylmuramoyl-L-alanine amidase" evidence="5">
    <location>
        <begin position="28"/>
        <end position="353"/>
    </location>
</feature>
<keyword evidence="3" id="KW-0378">Hydrolase</keyword>
<dbReference type="EC" id="3.5.1.28" evidence="2"/>
<reference evidence="7 8" key="1">
    <citation type="submission" date="2016-11" db="EMBL/GenBank/DDBJ databases">
        <authorList>
            <person name="Jaros S."/>
            <person name="Januszkiewicz K."/>
            <person name="Wedrychowicz H."/>
        </authorList>
    </citation>
    <scope>NUCLEOTIDE SEQUENCE [LARGE SCALE GENOMIC DNA]</scope>
    <source>
        <strain evidence="7 8">DSM 21758</strain>
    </source>
</reference>
<name>A0A1M6NVZ3_9CLOT</name>
<dbReference type="SMART" id="SM00644">
    <property type="entry name" value="Ami_2"/>
    <property type="match status" value="1"/>
</dbReference>
<dbReference type="InterPro" id="IPR051206">
    <property type="entry name" value="NAMLAA_amidase_2"/>
</dbReference>
<feature type="signal peptide" evidence="5">
    <location>
        <begin position="1"/>
        <end position="27"/>
    </location>
</feature>
<dbReference type="Pfam" id="PF01510">
    <property type="entry name" value="Amidase_2"/>
    <property type="match status" value="1"/>
</dbReference>
<dbReference type="PANTHER" id="PTHR30417">
    <property type="entry name" value="N-ACETYLMURAMOYL-L-ALANINE AMIDASE AMID"/>
    <property type="match status" value="1"/>
</dbReference>
<dbReference type="GO" id="GO:0009254">
    <property type="term" value="P:peptidoglycan turnover"/>
    <property type="evidence" value="ECO:0007669"/>
    <property type="project" value="TreeGrafter"/>
</dbReference>
<dbReference type="SUPFAM" id="SSF55846">
    <property type="entry name" value="N-acetylmuramoyl-L-alanine amidase-like"/>
    <property type="match status" value="1"/>
</dbReference>
<proteinExistence type="predicted"/>
<evidence type="ECO:0000259" key="6">
    <source>
        <dbReference type="SMART" id="SM00644"/>
    </source>
</evidence>
<dbReference type="Proteomes" id="UP000184310">
    <property type="component" value="Unassembled WGS sequence"/>
</dbReference>
<dbReference type="InterPro" id="IPR002502">
    <property type="entry name" value="Amidase_domain"/>
</dbReference>
<evidence type="ECO:0000256" key="2">
    <source>
        <dbReference type="ARBA" id="ARBA00011901"/>
    </source>
</evidence>
<dbReference type="GO" id="GO:0071555">
    <property type="term" value="P:cell wall organization"/>
    <property type="evidence" value="ECO:0007669"/>
    <property type="project" value="UniProtKB-KW"/>
</dbReference>
<sequence>MKKQFKILSLLVALVATFSFSSIMVQAVPVNQQLINNNRSYRSLNPIGIIIHDTCNAGATAQNNRDYFNRVYVGASAHYFVDWNGVIQTIPSNEQAWHAGGYANRNYLSIEMCNPKNGDQEAFEEVYKNTVELAAQICKEHGWNANANIYSHKYISDAYHQTDHQDPYAFLSQYGKSWSQLCNDIQRAINGQSINITSPKEESKPVDVKPSNGFTYANNAQIVNDLFYTRNENGDVVPGRVNIGDKVTILDVSYSKQLVKVQYPTPNGVKTAWIRNATNCISYFYKNQYKNGSTIENVYQNANLSSRIGNLSRYEAATVLYRENGKLHVLYSTDKGRLTKSGFVNWNDHFNKF</sequence>
<keyword evidence="8" id="KW-1185">Reference proteome</keyword>
<dbReference type="Gene3D" id="3.40.80.10">
    <property type="entry name" value="Peptidoglycan recognition protein-like"/>
    <property type="match status" value="1"/>
</dbReference>
<dbReference type="PANTHER" id="PTHR30417:SF1">
    <property type="entry name" value="N-ACETYLMURAMOYL-L-ALANINE AMIDASE AMID"/>
    <property type="match status" value="1"/>
</dbReference>
<dbReference type="AlphaFoldDB" id="A0A1M6NVZ3"/>
<dbReference type="InterPro" id="IPR036505">
    <property type="entry name" value="Amidase/PGRP_sf"/>
</dbReference>
<evidence type="ECO:0000313" key="7">
    <source>
        <dbReference type="EMBL" id="SHJ99853.1"/>
    </source>
</evidence>
<dbReference type="GO" id="GO:0009253">
    <property type="term" value="P:peptidoglycan catabolic process"/>
    <property type="evidence" value="ECO:0007669"/>
    <property type="project" value="InterPro"/>
</dbReference>
<keyword evidence="4" id="KW-0961">Cell wall biogenesis/degradation</keyword>